<evidence type="ECO:0000256" key="1">
    <source>
        <dbReference type="SAM" id="MobiDB-lite"/>
    </source>
</evidence>
<proteinExistence type="predicted"/>
<sequence>MTDVATLLSNLRRPRLLIRAARLGLADYNRNRDLLRVMRSATVPSPLRAVSALIEEEARIEESRRSGTGAYDVVRHVDLLIALMAEARLLPPAGAPRAPLRRPSAPPPDPGGGFCATIALRRSGETGIRLASHRARA</sequence>
<feature type="compositionally biased region" description="Low complexity" evidence="1">
    <location>
        <begin position="93"/>
        <end position="103"/>
    </location>
</feature>
<dbReference type="STRING" id="1208324.P73_2228"/>
<evidence type="ECO:0000313" key="3">
    <source>
        <dbReference type="Proteomes" id="UP000031521"/>
    </source>
</evidence>
<protein>
    <submittedName>
        <fullName evidence="2">Uncharacterized protein</fullName>
    </submittedName>
</protein>
<accession>A0A0B5DU06</accession>
<reference evidence="2 3" key="1">
    <citation type="journal article" date="2014" name="Int. J. Syst. Evol. Microbiol.">
        <title>Celeribacter indicus sp. nov., a polycyclic aromatic hydrocarbon-degrading bacterium from deep-sea sediment and reclassification of Huaishuia halophila as Celeribacter halophilus comb. nov.</title>
        <authorList>
            <person name="Lai Q."/>
            <person name="Cao J."/>
            <person name="Yuan J."/>
            <person name="Li F."/>
            <person name="Shao Z."/>
        </authorList>
    </citation>
    <scope>NUCLEOTIDE SEQUENCE [LARGE SCALE GENOMIC DNA]</scope>
    <source>
        <strain evidence="2">P73</strain>
    </source>
</reference>
<gene>
    <name evidence="2" type="ORF">P73_2228</name>
</gene>
<dbReference type="InterPro" id="IPR045516">
    <property type="entry name" value="DUF6477"/>
</dbReference>
<feature type="region of interest" description="Disordered" evidence="1">
    <location>
        <begin position="93"/>
        <end position="114"/>
    </location>
</feature>
<evidence type="ECO:0000313" key="2">
    <source>
        <dbReference type="EMBL" id="AJE46943.1"/>
    </source>
</evidence>
<dbReference type="Proteomes" id="UP000031521">
    <property type="component" value="Chromosome"/>
</dbReference>
<dbReference type="AlphaFoldDB" id="A0A0B5DU06"/>
<keyword evidence="3" id="KW-1185">Reference proteome</keyword>
<organism evidence="2 3">
    <name type="scientific">Celeribacter indicus</name>
    <dbReference type="NCBI Taxonomy" id="1208324"/>
    <lineage>
        <taxon>Bacteria</taxon>
        <taxon>Pseudomonadati</taxon>
        <taxon>Pseudomonadota</taxon>
        <taxon>Alphaproteobacteria</taxon>
        <taxon>Rhodobacterales</taxon>
        <taxon>Roseobacteraceae</taxon>
        <taxon>Celeribacter</taxon>
    </lineage>
</organism>
<dbReference type="RefSeq" id="WP_074743198.1">
    <property type="nucleotide sequence ID" value="NZ_CP004393.1"/>
</dbReference>
<dbReference type="EMBL" id="CP004393">
    <property type="protein sequence ID" value="AJE46943.1"/>
    <property type="molecule type" value="Genomic_DNA"/>
</dbReference>
<dbReference type="KEGG" id="cid:P73_2228"/>
<dbReference type="HOGENOM" id="CLU_157929_0_0_5"/>
<dbReference type="Pfam" id="PF20083">
    <property type="entry name" value="DUF6477"/>
    <property type="match status" value="1"/>
</dbReference>
<name>A0A0B5DU06_9RHOB</name>